<feature type="region of interest" description="Disordered" evidence="1">
    <location>
        <begin position="219"/>
        <end position="247"/>
    </location>
</feature>
<evidence type="ECO:0000256" key="2">
    <source>
        <dbReference type="SAM" id="SignalP"/>
    </source>
</evidence>
<organism evidence="3 4">
    <name type="scientific">Drosophila gunungcola</name>
    <name type="common">fruit fly</name>
    <dbReference type="NCBI Taxonomy" id="103775"/>
    <lineage>
        <taxon>Eukaryota</taxon>
        <taxon>Metazoa</taxon>
        <taxon>Ecdysozoa</taxon>
        <taxon>Arthropoda</taxon>
        <taxon>Hexapoda</taxon>
        <taxon>Insecta</taxon>
        <taxon>Pterygota</taxon>
        <taxon>Neoptera</taxon>
        <taxon>Endopterygota</taxon>
        <taxon>Diptera</taxon>
        <taxon>Brachycera</taxon>
        <taxon>Muscomorpha</taxon>
        <taxon>Ephydroidea</taxon>
        <taxon>Drosophilidae</taxon>
        <taxon>Drosophila</taxon>
        <taxon>Sophophora</taxon>
    </lineage>
</organism>
<reference evidence="3" key="1">
    <citation type="journal article" date="2023" name="Genome Biol. Evol.">
        <title>Long-read-based Genome Assembly of Drosophila gunungcola Reveals Fewer Chemosensory Genes in Flower-breeding Species.</title>
        <authorList>
            <person name="Negi A."/>
            <person name="Liao B.Y."/>
            <person name="Yeh S.D."/>
        </authorList>
    </citation>
    <scope>NUCLEOTIDE SEQUENCE</scope>
    <source>
        <strain evidence="3">Sukarami</strain>
    </source>
</reference>
<sequence>MDLDILNQHSSSNIPRIAIWGTWSLLLVSNFAGCQAVPGGSSGERVHIRLHMPEVVRQHTHFHNVYKLPRKIHPVPVPPPTTIATIHPKFAGKPQVQLLGYTTAVGSTGPMAPNLMQLMGTAATPTLMPTPSNMAPNYGPALFDNYNLESALSATTTTTTMRPQILKTSKQQQQLLQQIFTPEKPEEEDNSVEDNQLESNSLLNNDFLEALQREYLSRFGGRRKRKKSSSKLRNSNKEYSNYFRSKPNYYRDEDLSENFEDYQDEQPQQHEDYEEVMVMSTPNKHGGYYATGSEEMDQDNAQGYDSAVAFSGQDNSISSSIPTIEDFLDDANNPVSGYEGNYDPYGISNDMFSQSWRPSSTSATINNSWSRPTANSYTKSSKKPKSRPNRSRGRTKVRYVKLVTRKKRKNDIRTKRYRP</sequence>
<evidence type="ECO:0000313" key="4">
    <source>
        <dbReference type="Proteomes" id="UP001059596"/>
    </source>
</evidence>
<dbReference type="Proteomes" id="UP001059596">
    <property type="component" value="Chromosome 3R"/>
</dbReference>
<feature type="compositionally biased region" description="Polar residues" evidence="1">
    <location>
        <begin position="356"/>
        <end position="378"/>
    </location>
</feature>
<keyword evidence="4" id="KW-1185">Reference proteome</keyword>
<feature type="compositionally biased region" description="Basic residues" evidence="1">
    <location>
        <begin position="380"/>
        <end position="419"/>
    </location>
</feature>
<protein>
    <submittedName>
        <fullName evidence="3">Uncharacterized protein</fullName>
    </submittedName>
</protein>
<evidence type="ECO:0000256" key="1">
    <source>
        <dbReference type="SAM" id="MobiDB-lite"/>
    </source>
</evidence>
<dbReference type="AlphaFoldDB" id="A0A9P9YYQ2"/>
<accession>A0A9P9YYQ2</accession>
<feature type="signal peptide" evidence="2">
    <location>
        <begin position="1"/>
        <end position="36"/>
    </location>
</feature>
<dbReference type="OrthoDB" id="7684978at2759"/>
<name>A0A9P9YYQ2_9MUSC</name>
<evidence type="ECO:0000313" key="3">
    <source>
        <dbReference type="EMBL" id="KAI8045566.1"/>
    </source>
</evidence>
<feature type="chain" id="PRO_5040233510" evidence="2">
    <location>
        <begin position="37"/>
        <end position="419"/>
    </location>
</feature>
<gene>
    <name evidence="3" type="ORF">M5D96_001748</name>
</gene>
<feature type="compositionally biased region" description="Basic residues" evidence="1">
    <location>
        <begin position="220"/>
        <end position="230"/>
    </location>
</feature>
<proteinExistence type="predicted"/>
<dbReference type="EMBL" id="JAMKOV010000001">
    <property type="protein sequence ID" value="KAI8045566.1"/>
    <property type="molecule type" value="Genomic_DNA"/>
</dbReference>
<comment type="caution">
    <text evidence="3">The sequence shown here is derived from an EMBL/GenBank/DDBJ whole genome shotgun (WGS) entry which is preliminary data.</text>
</comment>
<feature type="region of interest" description="Disordered" evidence="1">
    <location>
        <begin position="356"/>
        <end position="419"/>
    </location>
</feature>
<keyword evidence="2" id="KW-0732">Signal</keyword>